<dbReference type="HAMAP" id="MF_00505">
    <property type="entry name" value="HSP90"/>
    <property type="match status" value="1"/>
</dbReference>
<evidence type="ECO:0000256" key="2">
    <source>
        <dbReference type="ARBA" id="ARBA00008239"/>
    </source>
</evidence>
<evidence type="ECO:0000313" key="11">
    <source>
        <dbReference type="Proteomes" id="UP000037460"/>
    </source>
</evidence>
<dbReference type="SUPFAM" id="SSF54211">
    <property type="entry name" value="Ribosomal protein S5 domain 2-like"/>
    <property type="match status" value="1"/>
</dbReference>
<dbReference type="InterPro" id="IPR037196">
    <property type="entry name" value="HSP90_C"/>
</dbReference>
<proteinExistence type="inferred from homology"/>
<comment type="subcellular location">
    <subcellularLocation>
        <location evidence="1">Cytoplasm</location>
    </subcellularLocation>
</comment>
<dbReference type="NCBIfam" id="NF003555">
    <property type="entry name" value="PRK05218.1"/>
    <property type="match status" value="1"/>
</dbReference>
<evidence type="ECO:0000313" key="10">
    <source>
        <dbReference type="EMBL" id="KOO22505.1"/>
    </source>
</evidence>
<feature type="binding site" evidence="8">
    <location>
        <position position="32"/>
    </location>
    <ligand>
        <name>ATP</name>
        <dbReference type="ChEBI" id="CHEBI:30616"/>
    </ligand>
</feature>
<dbReference type="OrthoDB" id="28737at2759"/>
<evidence type="ECO:0000256" key="3">
    <source>
        <dbReference type="ARBA" id="ARBA00022490"/>
    </source>
</evidence>
<dbReference type="GO" id="GO:0005737">
    <property type="term" value="C:cytoplasm"/>
    <property type="evidence" value="ECO:0007669"/>
    <property type="project" value="UniProtKB-SubCell"/>
</dbReference>
<keyword evidence="11" id="KW-1185">Reference proteome</keyword>
<dbReference type="PRINTS" id="PR00775">
    <property type="entry name" value="HEATSHOCK90"/>
</dbReference>
<evidence type="ECO:0000256" key="5">
    <source>
        <dbReference type="ARBA" id="ARBA00022840"/>
    </source>
</evidence>
<organism evidence="10 11">
    <name type="scientific">Chrysochromulina tobinii</name>
    <dbReference type="NCBI Taxonomy" id="1460289"/>
    <lineage>
        <taxon>Eukaryota</taxon>
        <taxon>Haptista</taxon>
        <taxon>Haptophyta</taxon>
        <taxon>Prymnesiophyceae</taxon>
        <taxon>Prymnesiales</taxon>
        <taxon>Chrysochromulinaceae</taxon>
        <taxon>Chrysochromulina</taxon>
    </lineage>
</organism>
<feature type="binding site" evidence="8">
    <location>
        <position position="168"/>
    </location>
    <ligand>
        <name>ATP</name>
        <dbReference type="ChEBI" id="CHEBI:30616"/>
    </ligand>
</feature>
<dbReference type="InterPro" id="IPR001404">
    <property type="entry name" value="Hsp90_fam"/>
</dbReference>
<dbReference type="InterPro" id="IPR036890">
    <property type="entry name" value="HATPase_C_sf"/>
</dbReference>
<dbReference type="Pfam" id="PF00183">
    <property type="entry name" value="HSP90"/>
    <property type="match status" value="1"/>
</dbReference>
<dbReference type="FunFam" id="3.30.230.80:FF:000004">
    <property type="entry name" value="Heat shock protein 75 kDa"/>
    <property type="match status" value="1"/>
</dbReference>
<feature type="binding site" evidence="8">
    <location>
        <position position="89"/>
    </location>
    <ligand>
        <name>ATP</name>
        <dbReference type="ChEBI" id="CHEBI:30616"/>
    </ligand>
</feature>
<dbReference type="AlphaFoldDB" id="A0A0M0J7S4"/>
<name>A0A0M0J7S4_9EUKA</name>
<dbReference type="Gene3D" id="3.40.50.11260">
    <property type="match status" value="1"/>
</dbReference>
<evidence type="ECO:0000256" key="8">
    <source>
        <dbReference type="PIRSR" id="PIRSR002583-1"/>
    </source>
</evidence>
<evidence type="ECO:0000256" key="4">
    <source>
        <dbReference type="ARBA" id="ARBA00022741"/>
    </source>
</evidence>
<keyword evidence="6 10" id="KW-0346">Stress response</keyword>
<dbReference type="SUPFAM" id="SSF110942">
    <property type="entry name" value="HSP90 C-terminal domain"/>
    <property type="match status" value="1"/>
</dbReference>
<dbReference type="GO" id="GO:0005524">
    <property type="term" value="F:ATP binding"/>
    <property type="evidence" value="ECO:0007669"/>
    <property type="project" value="UniProtKB-KW"/>
</dbReference>
<dbReference type="GO" id="GO:0140662">
    <property type="term" value="F:ATP-dependent protein folding chaperone"/>
    <property type="evidence" value="ECO:0007669"/>
    <property type="project" value="InterPro"/>
</dbReference>
<dbReference type="Proteomes" id="UP000037460">
    <property type="component" value="Unassembled WGS sequence"/>
</dbReference>
<dbReference type="PANTHER" id="PTHR11528">
    <property type="entry name" value="HEAT SHOCK PROTEIN 90 FAMILY MEMBER"/>
    <property type="match status" value="1"/>
</dbReference>
<feature type="binding site" evidence="8">
    <location>
        <begin position="96"/>
        <end position="97"/>
    </location>
    <ligand>
        <name>ATP</name>
        <dbReference type="ChEBI" id="CHEBI:30616"/>
    </ligand>
</feature>
<feature type="binding site" evidence="8">
    <location>
        <position position="76"/>
    </location>
    <ligand>
        <name>ATP</name>
        <dbReference type="ChEBI" id="CHEBI:30616"/>
    </ligand>
</feature>
<evidence type="ECO:0000259" key="9">
    <source>
        <dbReference type="SMART" id="SM00387"/>
    </source>
</evidence>
<dbReference type="SMART" id="SM00387">
    <property type="entry name" value="HATPase_c"/>
    <property type="match status" value="1"/>
</dbReference>
<gene>
    <name evidence="10" type="ORF">Ctob_000318</name>
</gene>
<dbReference type="SUPFAM" id="SSF55874">
    <property type="entry name" value="ATPase domain of HSP90 chaperone/DNA topoisomerase II/histidine kinase"/>
    <property type="match status" value="1"/>
</dbReference>
<feature type="binding site" evidence="8">
    <location>
        <position position="81"/>
    </location>
    <ligand>
        <name>ATP</name>
        <dbReference type="ChEBI" id="CHEBI:30616"/>
    </ligand>
</feature>
<keyword evidence="4 8" id="KW-0547">Nucleotide-binding</keyword>
<sequence length="623" mass="68571">MEFQAETKRLLSIVANSLYTDKEVFVRELVSNASDALEKRRYAALTGGGGGGEEAGSNMEISITTNKDANTLTIADTGIGMSREELIDNLGTIARSGTKAFAQNLQEKGEAAANVIGQFGVGFYAVFMVADEVTVYSRKHGSDVAHCWRSTGDGSYALSEATNVEPGTTIVLKLKSTETNFSQRFHIEQNIRKYSNFVGFPITVDGTRVNTLEALWTKSKNEVTVEQHADFYRYVAQAFDDPRYTLHFQADSPLSIRALFYVPQSHMEKWGMARQDRGVHLYSRKVLIQSRCETLLPEWMRFLKGVVDSEDLPLNISRETMQDSLLMRKLSTVLAKRVVKFLQERAKIDQAAFISFYQEFGQYLKEGVYTDFDNKHEIAKLLRFESSRGTPGELISLDDYVGRMKPEQGDEIFWLLAPSRDSALSSAYMESFKAKGVEVLLLYSTVDEFVMTNLMQYSGKSLISAEAAKLAVEDSSASGAAKLSVEEAKGLQEWMTKAVDGVKEVKLSSRLVDSPAIVVGHESASMRRMMTMVESGRAPALPPQTLEINGGHPIIVALAAARKVEPEMASKVASQLFANALIAAGLLDDPRTMLPNVNALLLDLVRPYATAATAASAATAKAD</sequence>
<evidence type="ECO:0000256" key="7">
    <source>
        <dbReference type="ARBA" id="ARBA00023186"/>
    </source>
</evidence>
<dbReference type="EMBL" id="JWZX01003273">
    <property type="protein sequence ID" value="KOO22505.1"/>
    <property type="molecule type" value="Genomic_DNA"/>
</dbReference>
<comment type="caution">
    <text evidence="10">The sequence shown here is derived from an EMBL/GenBank/DDBJ whole genome shotgun (WGS) entry which is preliminary data.</text>
</comment>
<comment type="similarity">
    <text evidence="2">Belongs to the heat shock protein 90 family.</text>
</comment>
<feature type="domain" description="Histidine kinase/HSP90-like ATPase" evidence="9">
    <location>
        <begin position="21"/>
        <end position="178"/>
    </location>
</feature>
<dbReference type="PIRSF" id="PIRSF002583">
    <property type="entry name" value="Hsp90"/>
    <property type="match status" value="1"/>
</dbReference>
<dbReference type="GO" id="GO:0016887">
    <property type="term" value="F:ATP hydrolysis activity"/>
    <property type="evidence" value="ECO:0007669"/>
    <property type="project" value="InterPro"/>
</dbReference>
<dbReference type="FunFam" id="3.30.565.10:FF:000009">
    <property type="entry name" value="Molecular chaperone HtpG"/>
    <property type="match status" value="1"/>
</dbReference>
<reference evidence="11" key="1">
    <citation type="journal article" date="2015" name="PLoS Genet.">
        <title>Genome Sequence and Transcriptome Analyses of Chrysochromulina tobin: Metabolic Tools for Enhanced Algal Fitness in the Prominent Order Prymnesiales (Haptophyceae).</title>
        <authorList>
            <person name="Hovde B.T."/>
            <person name="Deodato C.R."/>
            <person name="Hunsperger H.M."/>
            <person name="Ryken S.A."/>
            <person name="Yost W."/>
            <person name="Jha R.K."/>
            <person name="Patterson J."/>
            <person name="Monnat R.J. Jr."/>
            <person name="Barlow S.B."/>
            <person name="Starkenburg S.R."/>
            <person name="Cattolico R.A."/>
        </authorList>
    </citation>
    <scope>NUCLEOTIDE SEQUENCE</scope>
    <source>
        <strain evidence="11">CCMP291</strain>
    </source>
</reference>
<feature type="binding site" evidence="8">
    <location>
        <position position="28"/>
    </location>
    <ligand>
        <name>ATP</name>
        <dbReference type="ChEBI" id="CHEBI:30616"/>
    </ligand>
</feature>
<keyword evidence="5 8" id="KW-0067">ATP-binding</keyword>
<dbReference type="Gene3D" id="3.30.230.80">
    <property type="match status" value="1"/>
</dbReference>
<evidence type="ECO:0000256" key="1">
    <source>
        <dbReference type="ARBA" id="ARBA00004496"/>
    </source>
</evidence>
<keyword evidence="7" id="KW-0143">Chaperone</keyword>
<dbReference type="CDD" id="cd16927">
    <property type="entry name" value="HATPase_Hsp90-like"/>
    <property type="match status" value="1"/>
</dbReference>
<dbReference type="GO" id="GO:0051082">
    <property type="term" value="F:unfolded protein binding"/>
    <property type="evidence" value="ECO:0007669"/>
    <property type="project" value="InterPro"/>
</dbReference>
<dbReference type="InterPro" id="IPR020568">
    <property type="entry name" value="Ribosomal_Su5_D2-typ_SF"/>
</dbReference>
<keyword evidence="3" id="KW-0963">Cytoplasm</keyword>
<dbReference type="Pfam" id="PF13589">
    <property type="entry name" value="HATPase_c_3"/>
    <property type="match status" value="1"/>
</dbReference>
<dbReference type="InterPro" id="IPR020575">
    <property type="entry name" value="Hsp90_N"/>
</dbReference>
<dbReference type="Gene3D" id="3.30.565.10">
    <property type="entry name" value="Histidine kinase-like ATPase, C-terminal domain"/>
    <property type="match status" value="1"/>
</dbReference>
<evidence type="ECO:0000256" key="6">
    <source>
        <dbReference type="ARBA" id="ARBA00023016"/>
    </source>
</evidence>
<dbReference type="InterPro" id="IPR003594">
    <property type="entry name" value="HATPase_dom"/>
</dbReference>
<dbReference type="Gene3D" id="1.20.120.790">
    <property type="entry name" value="Heat shock protein 90, C-terminal domain"/>
    <property type="match status" value="1"/>
</dbReference>
<feature type="binding site" evidence="8">
    <location>
        <position position="318"/>
    </location>
    <ligand>
        <name>ATP</name>
        <dbReference type="ChEBI" id="CHEBI:30616"/>
    </ligand>
</feature>
<feature type="binding site" evidence="8">
    <location>
        <begin position="118"/>
        <end position="123"/>
    </location>
    <ligand>
        <name>ATP</name>
        <dbReference type="ChEBI" id="CHEBI:30616"/>
    </ligand>
</feature>
<accession>A0A0M0J7S4</accession>
<protein>
    <submittedName>
        <fullName evidence="10">Heat shock protein hsp90</fullName>
    </submittedName>
</protein>